<evidence type="ECO:0000313" key="3">
    <source>
        <dbReference type="Proteomes" id="UP000282195"/>
    </source>
</evidence>
<proteinExistence type="predicted"/>
<dbReference type="RefSeq" id="WP_120707449.1">
    <property type="nucleotide sequence ID" value="NZ_CP032695.1"/>
</dbReference>
<gene>
    <name evidence="2" type="ORF">CCGE525_27630</name>
</gene>
<dbReference type="Gene3D" id="3.40.50.720">
    <property type="entry name" value="NAD(P)-binding Rossmann-like Domain"/>
    <property type="match status" value="1"/>
</dbReference>
<name>A0A387G2H3_9HYPH</name>
<dbReference type="CDD" id="cd08948">
    <property type="entry name" value="5beta-POR_like_SDR_a"/>
    <property type="match status" value="1"/>
</dbReference>
<organism evidence="2 3">
    <name type="scientific">Rhizobium jaguaris</name>
    <dbReference type="NCBI Taxonomy" id="1312183"/>
    <lineage>
        <taxon>Bacteria</taxon>
        <taxon>Pseudomonadati</taxon>
        <taxon>Pseudomonadota</taxon>
        <taxon>Alphaproteobacteria</taxon>
        <taxon>Hyphomicrobiales</taxon>
        <taxon>Rhizobiaceae</taxon>
        <taxon>Rhizobium/Agrobacterium group</taxon>
        <taxon>Rhizobium</taxon>
    </lineage>
</organism>
<sequence length="352" mass="39113">MTKHALIVGATGITGSNLAENLLAEGGWTVSGLSRSQSLIAGVKTLSCDLVDGNSVRAALTDARPSHVFITAWSRQETETRNCEVNGAIVRNVLDALRGRGVEHVALTTGTKHYLGPFESYAKTQPETPFREEQERLPGENFYYVQEDEVFAAAAREGFTWSIHRPHTLIGYAVGNAMNMAATLAVYASICRETRRPFVFPGSPEQWQAATDVTDVRLLAKHLKWAATTKAAANLAFNVVNGEVFRWKWLWPRIANYFGLEAAVYPGAPTPLEEQMAGAEPIWNEMVKKFDLQPNALSRVASFWHSDADLGRQIETFNDMGRSRKLGFLDYQDTTSSFIDAFERLRADRIIP</sequence>
<protein>
    <submittedName>
        <fullName evidence="2">SDR family oxidoreductase</fullName>
    </submittedName>
</protein>
<dbReference type="Proteomes" id="UP000282195">
    <property type="component" value="Plasmid pRCCGE525c"/>
</dbReference>
<accession>A0A387G2H3</accession>
<feature type="domain" description="PRISE-like Rossmann-fold" evidence="1">
    <location>
        <begin position="67"/>
        <end position="352"/>
    </location>
</feature>
<evidence type="ECO:0000313" key="2">
    <source>
        <dbReference type="EMBL" id="AYG62534.1"/>
    </source>
</evidence>
<dbReference type="KEGG" id="rjg:CCGE525_27630"/>
<dbReference type="InterPro" id="IPR036291">
    <property type="entry name" value="NAD(P)-bd_dom_sf"/>
</dbReference>
<geneLocation type="plasmid" evidence="3">
    <name>prccge525c</name>
</geneLocation>
<dbReference type="EMBL" id="CP032695">
    <property type="protein sequence ID" value="AYG62534.1"/>
    <property type="molecule type" value="Genomic_DNA"/>
</dbReference>
<dbReference type="InterPro" id="IPR055222">
    <property type="entry name" value="PRISE-like_Rossmann-fold"/>
</dbReference>
<dbReference type="PANTHER" id="PTHR32487:SF0">
    <property type="entry name" value="3-OXO-DELTA(4,5)-STEROID 5-BETA-REDUCTASE"/>
    <property type="match status" value="1"/>
</dbReference>
<keyword evidence="3" id="KW-1185">Reference proteome</keyword>
<reference evidence="2 3" key="1">
    <citation type="submission" date="2018-10" db="EMBL/GenBank/DDBJ databases">
        <title>Rhizobium etli, R. leguminosarum and a new Rhizobium genospecies from Phaseolus dumosus.</title>
        <authorList>
            <person name="Ramirez-Puebla S.T."/>
            <person name="Rogel-Hernandez M.A."/>
            <person name="Guerrero G."/>
            <person name="Ormeno-Orrillo E."/>
            <person name="Martinez-Romero J.C."/>
            <person name="Negrete-Yankelevich S."/>
            <person name="Martinez-Romero E."/>
        </authorList>
    </citation>
    <scope>NUCLEOTIDE SEQUENCE [LARGE SCALE GENOMIC DNA]</scope>
    <source>
        <strain evidence="2 3">CCGE525</strain>
        <plasmid evidence="3">prccge525c</plasmid>
    </source>
</reference>
<keyword evidence="2" id="KW-0614">Plasmid</keyword>
<dbReference type="AlphaFoldDB" id="A0A387G2H3"/>
<dbReference type="PANTHER" id="PTHR32487">
    <property type="entry name" value="3-OXO-DELTA(4,5)-STEROID 5-BETA-REDUCTASE"/>
    <property type="match status" value="1"/>
</dbReference>
<dbReference type="SUPFAM" id="SSF51735">
    <property type="entry name" value="NAD(P)-binding Rossmann-fold domains"/>
    <property type="match status" value="1"/>
</dbReference>
<dbReference type="Pfam" id="PF22917">
    <property type="entry name" value="PRISE"/>
    <property type="match status" value="1"/>
</dbReference>
<dbReference type="OrthoDB" id="4392084at2"/>
<evidence type="ECO:0000259" key="1">
    <source>
        <dbReference type="Pfam" id="PF22917"/>
    </source>
</evidence>